<evidence type="ECO:0008006" key="3">
    <source>
        <dbReference type="Google" id="ProtNLM"/>
    </source>
</evidence>
<protein>
    <recommendedName>
        <fullName evidence="3">DUF2281 domain-containing protein</fullName>
    </recommendedName>
</protein>
<evidence type="ECO:0000313" key="2">
    <source>
        <dbReference type="Proteomes" id="UP001057561"/>
    </source>
</evidence>
<sequence length="80" mass="9351">MKNQEFLGEFLSLPTEAQNQVVSLIAYLKQKYIYTESLSVSPDVDLNNDGFIGMWQDRQDLANANWVRNLRETEWSKTHD</sequence>
<dbReference type="EMBL" id="CP099464">
    <property type="protein sequence ID" value="UUO16448.1"/>
    <property type="molecule type" value="Genomic_DNA"/>
</dbReference>
<organism evidence="1 2">
    <name type="scientific">Dolichospermum heterosporum TAC447</name>
    <dbReference type="NCBI Taxonomy" id="747523"/>
    <lineage>
        <taxon>Bacteria</taxon>
        <taxon>Bacillati</taxon>
        <taxon>Cyanobacteriota</taxon>
        <taxon>Cyanophyceae</taxon>
        <taxon>Nostocales</taxon>
        <taxon>Aphanizomenonaceae</taxon>
        <taxon>Dolichospermum</taxon>
        <taxon>Dolichospermum heterosporum</taxon>
    </lineage>
</organism>
<keyword evidence="2" id="KW-1185">Reference proteome</keyword>
<evidence type="ECO:0000313" key="1">
    <source>
        <dbReference type="EMBL" id="UUO16448.1"/>
    </source>
</evidence>
<dbReference type="RefSeq" id="WP_039203610.1">
    <property type="nucleotide sequence ID" value="NZ_CP099464.1"/>
</dbReference>
<proteinExistence type="predicted"/>
<accession>A0ABY5LWS3</accession>
<gene>
    <name evidence="1" type="ORF">NG743_05235</name>
</gene>
<dbReference type="Proteomes" id="UP001057561">
    <property type="component" value="Chromosome"/>
</dbReference>
<reference evidence="1" key="1">
    <citation type="submission" date="2022-06" db="EMBL/GenBank/DDBJ databases">
        <title>Nostosin G and Spiroidesin B from the Cyanobacterium Dolichospermum sp. NIES-1697.</title>
        <authorList>
            <person name="Phan C.-S."/>
            <person name="Mehjabin J.J."/>
            <person name="Anas A.R.J."/>
            <person name="Hayasaka M."/>
            <person name="Onoki R."/>
            <person name="Wang J."/>
            <person name="Umezawa T."/>
            <person name="Washio K."/>
            <person name="Morikawa M."/>
            <person name="Okino T."/>
        </authorList>
    </citation>
    <scope>NUCLEOTIDE SEQUENCE</scope>
    <source>
        <strain evidence="1">NIES-1697</strain>
    </source>
</reference>
<name>A0ABY5LWS3_9CYAN</name>